<evidence type="ECO:0000256" key="2">
    <source>
        <dbReference type="ARBA" id="ARBA00007015"/>
    </source>
</evidence>
<dbReference type="GeneID" id="19944611"/>
<feature type="transmembrane region" description="Helical" evidence="7">
    <location>
        <begin position="304"/>
        <end position="323"/>
    </location>
</feature>
<evidence type="ECO:0000256" key="7">
    <source>
        <dbReference type="SAM" id="Phobius"/>
    </source>
</evidence>
<proteinExistence type="inferred from homology"/>
<dbReference type="Pfam" id="PF03092">
    <property type="entry name" value="BT1"/>
    <property type="match status" value="1"/>
</dbReference>
<keyword evidence="6 7" id="KW-0472">Membrane</keyword>
<comment type="subcellular location">
    <subcellularLocation>
        <location evidence="1">Membrane</location>
        <topology evidence="1">Multi-pass membrane protein</topology>
    </subcellularLocation>
</comment>
<keyword evidence="9" id="KW-1185">Reference proteome</keyword>
<evidence type="ECO:0000256" key="6">
    <source>
        <dbReference type="ARBA" id="ARBA00023136"/>
    </source>
</evidence>
<feature type="transmembrane region" description="Helical" evidence="7">
    <location>
        <begin position="335"/>
        <end position="359"/>
    </location>
</feature>
<dbReference type="VEuPathDB" id="FungiDB:SDRG_03884"/>
<evidence type="ECO:0008006" key="10">
    <source>
        <dbReference type="Google" id="ProtNLM"/>
    </source>
</evidence>
<dbReference type="SUPFAM" id="SSF103473">
    <property type="entry name" value="MFS general substrate transporter"/>
    <property type="match status" value="1"/>
</dbReference>
<feature type="transmembrane region" description="Helical" evidence="7">
    <location>
        <begin position="271"/>
        <end position="292"/>
    </location>
</feature>
<dbReference type="OrthoDB" id="10442375at2759"/>
<feature type="transmembrane region" description="Helical" evidence="7">
    <location>
        <begin position="365"/>
        <end position="387"/>
    </location>
</feature>
<dbReference type="EMBL" id="JH767140">
    <property type="protein sequence ID" value="EQC38926.1"/>
    <property type="molecule type" value="Genomic_DNA"/>
</dbReference>
<dbReference type="PANTHER" id="PTHR31585">
    <property type="entry name" value="FOLATE-BIOPTERIN TRANSPORTER 1, CHLOROPLASTIC"/>
    <property type="match status" value="1"/>
</dbReference>
<evidence type="ECO:0000256" key="1">
    <source>
        <dbReference type="ARBA" id="ARBA00004141"/>
    </source>
</evidence>
<evidence type="ECO:0000313" key="9">
    <source>
        <dbReference type="Proteomes" id="UP000030762"/>
    </source>
</evidence>
<keyword evidence="3" id="KW-0813">Transport</keyword>
<dbReference type="OMA" id="QTERIWE"/>
<keyword evidence="4 7" id="KW-0812">Transmembrane</keyword>
<dbReference type="STRING" id="1156394.T0QW77"/>
<dbReference type="PANTHER" id="PTHR31585:SF5">
    <property type="entry name" value="RNA-BINDING S4 DOMAIN-CONTAINING PROTEIN"/>
    <property type="match status" value="1"/>
</dbReference>
<evidence type="ECO:0000256" key="4">
    <source>
        <dbReference type="ARBA" id="ARBA00022692"/>
    </source>
</evidence>
<dbReference type="InterPro" id="IPR039309">
    <property type="entry name" value="BT1"/>
</dbReference>
<evidence type="ECO:0000256" key="3">
    <source>
        <dbReference type="ARBA" id="ARBA00022448"/>
    </source>
</evidence>
<name>T0QW77_SAPDV</name>
<sequence>MAFKTAWTLPTPTSSPHEWICLDSSPGSRSASRASSHVSDFGSGLRAGPPPELQSPSIRGLLLQYACIGLVTSTLPLLPSTVFQDDFNQPHLASVYAALCTLPWLATPFLGLLADCLPLAHRRRRVCMVLGWALCAASCLAMAITPLRAQNATSLHVFCLLTTVCASLGCAIAAAASDALLVAFAQTERIWERGRLQTRALVLRATGTFVPQVLVGAMALKSASVIYALLTVASVGAASAAILVVTEPVFEPALSTRHYLHLLWATLQQRVVWQLCAFQVLFGVCFYVPSFLESAPWLALEARPVVWFNLGNTVVAIAALLAMGVSGLGLDWRKLIVASTALFIVGSVAVHFGALYSALPDEYTYLVVHMLLQAPNVVLLLPANYCLVEVASAGAEGALAGLVSTCFVIARPVAALAYRALRAAWPADMSKDDGSTLEATRLILVVFLIQATSLFWLWLLPRQKAHVVQLKLHGGSSAAGGGLLVLCVLLMLALAVTTSVLPTLPTTSCLWIAGGSGCK</sequence>
<feature type="transmembrane region" description="Helical" evidence="7">
    <location>
        <begin position="155"/>
        <end position="181"/>
    </location>
</feature>
<reference evidence="8 9" key="1">
    <citation type="submission" date="2012-04" db="EMBL/GenBank/DDBJ databases">
        <title>The Genome Sequence of Saprolegnia declina VS20.</title>
        <authorList>
            <consortium name="The Broad Institute Genome Sequencing Platform"/>
            <person name="Russ C."/>
            <person name="Nusbaum C."/>
            <person name="Tyler B."/>
            <person name="van West P."/>
            <person name="Dieguez-Uribeondo J."/>
            <person name="de Bruijn I."/>
            <person name="Tripathy S."/>
            <person name="Jiang R."/>
            <person name="Young S.K."/>
            <person name="Zeng Q."/>
            <person name="Gargeya S."/>
            <person name="Fitzgerald M."/>
            <person name="Haas B."/>
            <person name="Abouelleil A."/>
            <person name="Alvarado L."/>
            <person name="Arachchi H.M."/>
            <person name="Berlin A."/>
            <person name="Chapman S.B."/>
            <person name="Goldberg J."/>
            <person name="Griggs A."/>
            <person name="Gujja S."/>
            <person name="Hansen M."/>
            <person name="Howarth C."/>
            <person name="Imamovic A."/>
            <person name="Larimer J."/>
            <person name="McCowen C."/>
            <person name="Montmayeur A."/>
            <person name="Murphy C."/>
            <person name="Neiman D."/>
            <person name="Pearson M."/>
            <person name="Priest M."/>
            <person name="Roberts A."/>
            <person name="Saif S."/>
            <person name="Shea T."/>
            <person name="Sisk P."/>
            <person name="Sykes S."/>
            <person name="Wortman J."/>
            <person name="Nusbaum C."/>
            <person name="Birren B."/>
        </authorList>
    </citation>
    <scope>NUCLEOTIDE SEQUENCE [LARGE SCALE GENOMIC DNA]</scope>
    <source>
        <strain evidence="8 9">VS20</strain>
    </source>
</reference>
<organism evidence="8 9">
    <name type="scientific">Saprolegnia diclina (strain VS20)</name>
    <dbReference type="NCBI Taxonomy" id="1156394"/>
    <lineage>
        <taxon>Eukaryota</taxon>
        <taxon>Sar</taxon>
        <taxon>Stramenopiles</taxon>
        <taxon>Oomycota</taxon>
        <taxon>Saprolegniomycetes</taxon>
        <taxon>Saprolegniales</taxon>
        <taxon>Saprolegniaceae</taxon>
        <taxon>Saprolegnia</taxon>
    </lineage>
</organism>
<feature type="transmembrane region" description="Helical" evidence="7">
    <location>
        <begin position="62"/>
        <end position="83"/>
    </location>
</feature>
<comment type="similarity">
    <text evidence="2">Belongs to the major facilitator superfamily. Folate-biopterin transporter (TC 2.A.71) family.</text>
</comment>
<feature type="transmembrane region" description="Helical" evidence="7">
    <location>
        <begin position="126"/>
        <end position="149"/>
    </location>
</feature>
<dbReference type="InterPro" id="IPR036259">
    <property type="entry name" value="MFS_trans_sf"/>
</dbReference>
<gene>
    <name evidence="8" type="ORF">SDRG_03884</name>
</gene>
<protein>
    <recommendedName>
        <fullName evidence="10">Major facilitator superfamily associated domain-containing protein</fullName>
    </recommendedName>
</protein>
<dbReference type="Gene3D" id="1.20.1250.20">
    <property type="entry name" value="MFS general substrate transporter like domains"/>
    <property type="match status" value="1"/>
</dbReference>
<feature type="transmembrane region" description="Helical" evidence="7">
    <location>
        <begin position="399"/>
        <end position="421"/>
    </location>
</feature>
<feature type="transmembrane region" description="Helical" evidence="7">
    <location>
        <begin position="481"/>
        <end position="501"/>
    </location>
</feature>
<keyword evidence="5 7" id="KW-1133">Transmembrane helix</keyword>
<accession>T0QW77</accession>
<dbReference type="AlphaFoldDB" id="T0QW77"/>
<feature type="transmembrane region" description="Helical" evidence="7">
    <location>
        <begin position="226"/>
        <end position="250"/>
    </location>
</feature>
<evidence type="ECO:0000256" key="5">
    <source>
        <dbReference type="ARBA" id="ARBA00022989"/>
    </source>
</evidence>
<dbReference type="RefSeq" id="XP_008607750.1">
    <property type="nucleotide sequence ID" value="XM_008609528.1"/>
</dbReference>
<feature type="transmembrane region" description="Helical" evidence="7">
    <location>
        <begin position="441"/>
        <end position="460"/>
    </location>
</feature>
<feature type="transmembrane region" description="Helical" evidence="7">
    <location>
        <begin position="95"/>
        <end position="114"/>
    </location>
</feature>
<dbReference type="Proteomes" id="UP000030762">
    <property type="component" value="Unassembled WGS sequence"/>
</dbReference>
<dbReference type="GO" id="GO:0016020">
    <property type="term" value="C:membrane"/>
    <property type="evidence" value="ECO:0007669"/>
    <property type="project" value="UniProtKB-SubCell"/>
</dbReference>
<dbReference type="InParanoid" id="T0QW77"/>
<evidence type="ECO:0000313" key="8">
    <source>
        <dbReference type="EMBL" id="EQC38926.1"/>
    </source>
</evidence>